<sequence length="493" mass="53089">MNTENFKFLLGEYSGRVISSLDQSLSASQLRSQVQAWVDYLQRTQATGHAVAILADNCPAWIPLDMACASLNIPLVPLPSFFTDQQLEHAIVEAGISTLVTDHGQRGQKLGFVLTPQDLEAPMLCMRRVKLGDATPPNIQKITFTSGTTGDPKGVCLTQAQQLAVASGLNQATASLKIERHLCLLPFSVLLENIAGVYAPMMAGADIICPPLEETGLKGASSFDANQCLNTIEKYQAESIILLPQMLMALLQASAPGDPRLKSLKFIAVGGGKVPMGLLTLARMFSLPVYEGYGLSECASVVCLNTPANTKPGTVGKPIAGVQVRVDANQEIWVKGRHFSGYLHELKTNSEPTHCVGEWLPTGDLGALDEDGFLSIQGRKKNLIITGFGRNISPEWPEGILLSTGLFLQAAVFGEGQTGLAAMLVLRNPTDSNKVQNALDTVNAQLPDYARIVQHLLVPEPFSFNNGLCTANGRIRRDAIWHAYNSQLNGETA</sequence>
<dbReference type="InterPro" id="IPR000873">
    <property type="entry name" value="AMP-dep_synth/lig_dom"/>
</dbReference>
<dbReference type="AlphaFoldDB" id="A0AA86IZM8"/>
<proteinExistence type="predicted"/>
<dbReference type="PROSITE" id="PS00455">
    <property type="entry name" value="AMP_BINDING"/>
    <property type="match status" value="1"/>
</dbReference>
<evidence type="ECO:0000313" key="4">
    <source>
        <dbReference type="Proteomes" id="UP001329151"/>
    </source>
</evidence>
<name>A0AA86IZM8_9BURK</name>
<dbReference type="SUPFAM" id="SSF56801">
    <property type="entry name" value="Acetyl-CoA synthetase-like"/>
    <property type="match status" value="1"/>
</dbReference>
<dbReference type="EMBL" id="AP028947">
    <property type="protein sequence ID" value="BET26599.1"/>
    <property type="molecule type" value="Genomic_DNA"/>
</dbReference>
<dbReference type="GO" id="GO:0016874">
    <property type="term" value="F:ligase activity"/>
    <property type="evidence" value="ECO:0007669"/>
    <property type="project" value="UniProtKB-KW"/>
</dbReference>
<dbReference type="PANTHER" id="PTHR43767">
    <property type="entry name" value="LONG-CHAIN-FATTY-ACID--COA LIGASE"/>
    <property type="match status" value="1"/>
</dbReference>
<reference evidence="3 4" key="1">
    <citation type="submission" date="2023-10" db="EMBL/GenBank/DDBJ databases">
        <title>Complete Genome Sequence of Limnobacter thiooxidans CS-K2T, Isolated from freshwater lake sediments in Bavaria, Germany.</title>
        <authorList>
            <person name="Naruki M."/>
            <person name="Watanabe A."/>
            <person name="Warashina T."/>
            <person name="Morita T."/>
            <person name="Arakawa K."/>
        </authorList>
    </citation>
    <scope>NUCLEOTIDE SEQUENCE [LARGE SCALE GENOMIC DNA]</scope>
    <source>
        <strain evidence="3 4">CS-K2</strain>
    </source>
</reference>
<evidence type="ECO:0000256" key="1">
    <source>
        <dbReference type="ARBA" id="ARBA00022598"/>
    </source>
</evidence>
<dbReference type="RefSeq" id="WP_130555941.1">
    <property type="nucleotide sequence ID" value="NZ_AP028947.1"/>
</dbReference>
<dbReference type="Pfam" id="PF23562">
    <property type="entry name" value="AMP-binding_C_3"/>
    <property type="match status" value="1"/>
</dbReference>
<gene>
    <name evidence="3" type="ORF">RGQ30_21000</name>
</gene>
<dbReference type="InterPro" id="IPR042099">
    <property type="entry name" value="ANL_N_sf"/>
</dbReference>
<evidence type="ECO:0000259" key="2">
    <source>
        <dbReference type="Pfam" id="PF00501"/>
    </source>
</evidence>
<dbReference type="Proteomes" id="UP001329151">
    <property type="component" value="Chromosome"/>
</dbReference>
<dbReference type="InterPro" id="IPR050237">
    <property type="entry name" value="ATP-dep_AMP-bd_enzyme"/>
</dbReference>
<protein>
    <submittedName>
        <fullName evidence="3">AMP-binding protein</fullName>
    </submittedName>
</protein>
<dbReference type="InterPro" id="IPR020845">
    <property type="entry name" value="AMP-binding_CS"/>
</dbReference>
<keyword evidence="1" id="KW-0436">Ligase</keyword>
<accession>A0AA86IZM8</accession>
<evidence type="ECO:0000313" key="3">
    <source>
        <dbReference type="EMBL" id="BET26599.1"/>
    </source>
</evidence>
<organism evidence="3 4">
    <name type="scientific">Limnobacter thiooxidans</name>
    <dbReference type="NCBI Taxonomy" id="131080"/>
    <lineage>
        <taxon>Bacteria</taxon>
        <taxon>Pseudomonadati</taxon>
        <taxon>Pseudomonadota</taxon>
        <taxon>Betaproteobacteria</taxon>
        <taxon>Burkholderiales</taxon>
        <taxon>Burkholderiaceae</taxon>
        <taxon>Limnobacter</taxon>
    </lineage>
</organism>
<dbReference type="Pfam" id="PF00501">
    <property type="entry name" value="AMP-binding"/>
    <property type="match status" value="1"/>
</dbReference>
<dbReference type="Gene3D" id="3.40.50.12780">
    <property type="entry name" value="N-terminal domain of ligase-like"/>
    <property type="match status" value="1"/>
</dbReference>
<feature type="domain" description="AMP-dependent synthetase/ligase" evidence="2">
    <location>
        <begin position="21"/>
        <end position="336"/>
    </location>
</feature>
<keyword evidence="4" id="KW-1185">Reference proteome</keyword>
<dbReference type="PANTHER" id="PTHR43767:SF8">
    <property type="entry name" value="LONG-CHAIN-FATTY-ACID--COA LIGASE"/>
    <property type="match status" value="1"/>
</dbReference>
<dbReference type="KEGG" id="lto:RGQ30_21000"/>